<dbReference type="InterPro" id="IPR008709">
    <property type="entry name" value="Neurochondrin"/>
</dbReference>
<dbReference type="Pfam" id="PF05536">
    <property type="entry name" value="Neurochondrin"/>
    <property type="match status" value="1"/>
</dbReference>
<dbReference type="OrthoDB" id="8962942at2759"/>
<dbReference type="PANTHER" id="PTHR13109:SF7">
    <property type="entry name" value="NEUROCHONDRIN"/>
    <property type="match status" value="1"/>
</dbReference>
<proteinExistence type="predicted"/>
<dbReference type="EMBL" id="SPUK01000001">
    <property type="protein sequence ID" value="TQW00356.1"/>
    <property type="molecule type" value="Genomic_DNA"/>
</dbReference>
<dbReference type="PANTHER" id="PTHR13109">
    <property type="entry name" value="NEUROCHONDRIN"/>
    <property type="match status" value="1"/>
</dbReference>
<evidence type="ECO:0000313" key="2">
    <source>
        <dbReference type="Proteomes" id="UP000315783"/>
    </source>
</evidence>
<reference evidence="1 2" key="1">
    <citation type="journal article" date="2019" name="Appl. Microbiol. Biotechnol.">
        <title>Genome sequence of Isaria javanica and comparative genome analysis insights into family S53 peptidase evolution in fungal entomopathogens.</title>
        <authorList>
            <person name="Lin R."/>
            <person name="Zhang X."/>
            <person name="Xin B."/>
            <person name="Zou M."/>
            <person name="Gao Y."/>
            <person name="Qin F."/>
            <person name="Hu Q."/>
            <person name="Xie B."/>
            <person name="Cheng X."/>
        </authorList>
    </citation>
    <scope>NUCLEOTIDE SEQUENCE [LARGE SCALE GENOMIC DNA]</scope>
    <source>
        <strain evidence="1 2">IJ1G</strain>
    </source>
</reference>
<accession>A0A545WC34</accession>
<keyword evidence="2" id="KW-1185">Reference proteome</keyword>
<comment type="caution">
    <text evidence="1">The sequence shown here is derived from an EMBL/GenBank/DDBJ whole genome shotgun (WGS) entry which is preliminary data.</text>
</comment>
<dbReference type="Proteomes" id="UP000315783">
    <property type="component" value="Unassembled WGS sequence"/>
</dbReference>
<organism evidence="1 2">
    <name type="scientific">Cordyceps javanica</name>
    <dbReference type="NCBI Taxonomy" id="43265"/>
    <lineage>
        <taxon>Eukaryota</taxon>
        <taxon>Fungi</taxon>
        <taxon>Dikarya</taxon>
        <taxon>Ascomycota</taxon>
        <taxon>Pezizomycotina</taxon>
        <taxon>Sordariomycetes</taxon>
        <taxon>Hypocreomycetidae</taxon>
        <taxon>Hypocreales</taxon>
        <taxon>Cordycipitaceae</taxon>
        <taxon>Cordyceps</taxon>
    </lineage>
</organism>
<name>A0A545WC34_9HYPO</name>
<sequence length="644" mass="69701">MTPKAAANNAGPHQSQDDESITKLKALLSSKDDTQRFVGLALLKSLLDNTPEIRNDEATVRDLWSHISPKFLDRLLRTGSNLSNGNAKDMLDIGVSILYTFSILLPAADTATASFTARIPTLVAAALYSTRETTGLLLQLLYTLVNSKEGAEAFMQVEDTTPLTEIATIHAMVLDVFGRAWLHHMAGGVAGAGFSQKIDATIQTLAVHFKGTDAVTYLRFLGNFLSHATSEASLVLPKNPKWISTTASYIQRLVTSRPAPEARAAYTSAAAALLQAYPFQAPELLFKDPTGNTEKPFGYLFVNLLLIDIRSSIPTLLAALNSPGYGQTAKRVASAFDIVCVFIGYLVRSLEDETLETLVMPPDSLLRVRKGISDTMSVTAEYLRDRWDAARSGAMGFDPSARAAKAETSSGAAHHTIAWDAADEVADEDQLMLSALRALTLWLREDENDQLRKEGTGLMDVFLELFANSTAAAADGAEAERKLDFRPPVLVGLEGLAAIRQGRTMFLQQSGWQVLAGDLVRSLQDHREVADDAEARVCVDIVRVLLAVAEGEGSTQEAWLDLITGVAGWDAPDAVPATARDAHVAALQLCCTVLVQANQGMRARYRHSIAAIAGIAAQVHKQVGHLSEYSEQMEDVIATLDKLR</sequence>
<gene>
    <name evidence="1" type="ORF">IF1G_00287</name>
</gene>
<dbReference type="AlphaFoldDB" id="A0A545WC34"/>
<protein>
    <submittedName>
        <fullName evidence="1">DUF1941 family protein</fullName>
    </submittedName>
</protein>
<dbReference type="STRING" id="43265.A0A545WC34"/>
<evidence type="ECO:0000313" key="1">
    <source>
        <dbReference type="EMBL" id="TQW00356.1"/>
    </source>
</evidence>